<feature type="region of interest" description="Disordered" evidence="2">
    <location>
        <begin position="1"/>
        <end position="78"/>
    </location>
</feature>
<accession>A0A836AM76</accession>
<comment type="caution">
    <text evidence="3">The sequence shown here is derived from an EMBL/GenBank/DDBJ whole genome shotgun (WGS) entry which is preliminary data.</text>
</comment>
<organism evidence="3 4">
    <name type="scientific">Ovis aries</name>
    <name type="common">Sheep</name>
    <dbReference type="NCBI Taxonomy" id="9940"/>
    <lineage>
        <taxon>Eukaryota</taxon>
        <taxon>Metazoa</taxon>
        <taxon>Chordata</taxon>
        <taxon>Craniata</taxon>
        <taxon>Vertebrata</taxon>
        <taxon>Euteleostomi</taxon>
        <taxon>Mammalia</taxon>
        <taxon>Eutheria</taxon>
        <taxon>Laurasiatheria</taxon>
        <taxon>Artiodactyla</taxon>
        <taxon>Ruminantia</taxon>
        <taxon>Pecora</taxon>
        <taxon>Bovidae</taxon>
        <taxon>Caprinae</taxon>
        <taxon>Ovis</taxon>
    </lineage>
</organism>
<reference evidence="3 4" key="1">
    <citation type="submission" date="2020-12" db="EMBL/GenBank/DDBJ databases">
        <title>De novo assembly of Tibetan sheep genome.</title>
        <authorList>
            <person name="Li X."/>
        </authorList>
    </citation>
    <scope>NUCLEOTIDE SEQUENCE [LARGE SCALE GENOMIC DNA]</scope>
    <source>
        <tissue evidence="3">Heart</tissue>
    </source>
</reference>
<evidence type="ECO:0000256" key="1">
    <source>
        <dbReference type="ARBA" id="ARBA00022737"/>
    </source>
</evidence>
<evidence type="ECO:0000256" key="2">
    <source>
        <dbReference type="SAM" id="MobiDB-lite"/>
    </source>
</evidence>
<evidence type="ECO:0000313" key="4">
    <source>
        <dbReference type="Proteomes" id="UP000664991"/>
    </source>
</evidence>
<protein>
    <submittedName>
        <fullName evidence="3">Uncharacterized protein</fullName>
    </submittedName>
</protein>
<dbReference type="EMBL" id="JAEMGP010000003">
    <property type="protein sequence ID" value="KAG5212851.1"/>
    <property type="molecule type" value="Genomic_DNA"/>
</dbReference>
<keyword evidence="1" id="KW-0677">Repeat</keyword>
<proteinExistence type="predicted"/>
<dbReference type="PANTHER" id="PTHR45972:SF5">
    <property type="entry name" value="KELCH DOMAIN-CONTAINING PROTEIN 7B"/>
    <property type="match status" value="1"/>
</dbReference>
<sequence>MAPLPPPEQIQPGSSPSLATRRDPQPVPRPRKRSLCEMSQSPKQEASRTAPGQHQGRVSEAGPRPSGPGQGLREKQEEARKLTGFLQRPGGWGVAEGPRKSRASAAALPRWLDLGSCLEALASAQQHGDPGLAQETYAWMSDNLLHVLREPNLYRQLSGADRERIVSLRTGRGPAVLGALVLPGLYGG</sequence>
<dbReference type="AlphaFoldDB" id="A0A836AM76"/>
<dbReference type="InterPro" id="IPR052310">
    <property type="entry name" value="Kelch/BTB_domain_protein"/>
</dbReference>
<dbReference type="Proteomes" id="UP000664991">
    <property type="component" value="Unassembled WGS sequence"/>
</dbReference>
<dbReference type="PANTHER" id="PTHR45972">
    <property type="entry name" value="BTB_2 DOMAIN-CONTAINING PROTEIN"/>
    <property type="match status" value="1"/>
</dbReference>
<gene>
    <name evidence="3" type="ORF">JEQ12_015280</name>
</gene>
<name>A0A836AM76_SHEEP</name>
<evidence type="ECO:0000313" key="3">
    <source>
        <dbReference type="EMBL" id="KAG5212851.1"/>
    </source>
</evidence>